<dbReference type="Gene3D" id="3.60.15.10">
    <property type="entry name" value="Ribonuclease Z/Hydroxyacylglutathione hydrolase-like"/>
    <property type="match status" value="1"/>
</dbReference>
<dbReference type="GO" id="GO:0042781">
    <property type="term" value="F:3'-tRNA processing endoribonuclease activity"/>
    <property type="evidence" value="ECO:0007669"/>
    <property type="project" value="UniProtKB-UniRule"/>
</dbReference>
<feature type="binding site" evidence="8">
    <location>
        <position position="231"/>
    </location>
    <ligand>
        <name>Zn(2+)</name>
        <dbReference type="ChEBI" id="CHEBI:29105"/>
        <label>1</label>
        <note>catalytic</note>
    </ligand>
</feature>
<gene>
    <name evidence="8" type="primary">rnz</name>
    <name evidence="9" type="ORF">Ga0061079_10737</name>
</gene>
<evidence type="ECO:0000256" key="4">
    <source>
        <dbReference type="ARBA" id="ARBA00022723"/>
    </source>
</evidence>
<dbReference type="PANTHER" id="PTHR46018">
    <property type="entry name" value="ZINC PHOSPHODIESTERASE ELAC PROTEIN 1"/>
    <property type="match status" value="1"/>
</dbReference>
<dbReference type="InterPro" id="IPR036866">
    <property type="entry name" value="RibonucZ/Hydroxyglut_hydro"/>
</dbReference>
<dbReference type="AlphaFoldDB" id="A0A0X3AQV6"/>
<keyword evidence="6 8" id="KW-0378">Hydrolase</keyword>
<dbReference type="EC" id="3.1.26.11" evidence="8"/>
<dbReference type="GO" id="GO:0008270">
    <property type="term" value="F:zinc ion binding"/>
    <property type="evidence" value="ECO:0007669"/>
    <property type="project" value="UniProtKB-UniRule"/>
</dbReference>
<keyword evidence="3 8" id="KW-0540">Nuclease</keyword>
<proteinExistence type="inferred from homology"/>
<name>A0A0X3AQV6_9FLAO</name>
<evidence type="ECO:0000313" key="10">
    <source>
        <dbReference type="Proteomes" id="UP000182761"/>
    </source>
</evidence>
<organism evidence="9 10">
    <name type="scientific">Apibacter mensalis</name>
    <dbReference type="NCBI Taxonomy" id="1586267"/>
    <lineage>
        <taxon>Bacteria</taxon>
        <taxon>Pseudomonadati</taxon>
        <taxon>Bacteroidota</taxon>
        <taxon>Flavobacteriia</taxon>
        <taxon>Flavobacteriales</taxon>
        <taxon>Weeksellaceae</taxon>
        <taxon>Apibacter</taxon>
    </lineage>
</organism>
<protein>
    <recommendedName>
        <fullName evidence="8">Ribonuclease Z</fullName>
        <shortName evidence="8">RNase Z</shortName>
        <ecNumber evidence="8">3.1.26.11</ecNumber>
    </recommendedName>
    <alternativeName>
        <fullName evidence="8">tRNA 3 endonuclease</fullName>
    </alternativeName>
    <alternativeName>
        <fullName evidence="8">tRNase Z</fullName>
    </alternativeName>
</protein>
<feature type="binding site" evidence="8">
    <location>
        <position position="289"/>
    </location>
    <ligand>
        <name>Zn(2+)</name>
        <dbReference type="ChEBI" id="CHEBI:29105"/>
        <label>2</label>
        <note>catalytic</note>
    </ligand>
</feature>
<evidence type="ECO:0000256" key="5">
    <source>
        <dbReference type="ARBA" id="ARBA00022759"/>
    </source>
</evidence>
<feature type="binding site" evidence="8">
    <location>
        <position position="85"/>
    </location>
    <ligand>
        <name>Zn(2+)</name>
        <dbReference type="ChEBI" id="CHEBI:29105"/>
        <label>2</label>
        <note>catalytic</note>
    </ligand>
</feature>
<evidence type="ECO:0000313" key="9">
    <source>
        <dbReference type="EMBL" id="CVK16435.1"/>
    </source>
</evidence>
<keyword evidence="7 8" id="KW-0862">Zinc</keyword>
<dbReference type="InterPro" id="IPR013471">
    <property type="entry name" value="RNase_Z/BN"/>
</dbReference>
<dbReference type="PANTHER" id="PTHR46018:SF2">
    <property type="entry name" value="ZINC PHOSPHODIESTERASE ELAC PROTEIN 1"/>
    <property type="match status" value="1"/>
</dbReference>
<comment type="function">
    <text evidence="8">Zinc phosphodiesterase, which displays some tRNA 3'-processing endonuclease activity. Probably involved in tRNA maturation, by removing a 3'-trailer from precursor tRNA.</text>
</comment>
<dbReference type="NCBIfam" id="NF000801">
    <property type="entry name" value="PRK00055.1-3"/>
    <property type="match status" value="1"/>
</dbReference>
<feature type="binding site" evidence="8">
    <location>
        <position position="231"/>
    </location>
    <ligand>
        <name>Zn(2+)</name>
        <dbReference type="ChEBI" id="CHEBI:29105"/>
        <label>2</label>
        <note>catalytic</note>
    </ligand>
</feature>
<comment type="similarity">
    <text evidence="8">Belongs to the RNase Z family.</text>
</comment>
<dbReference type="HAMAP" id="MF_01818">
    <property type="entry name" value="RNase_Z_BN"/>
    <property type="match status" value="1"/>
</dbReference>
<keyword evidence="10" id="KW-1185">Reference proteome</keyword>
<feature type="binding site" evidence="8">
    <location>
        <position position="82"/>
    </location>
    <ligand>
        <name>Zn(2+)</name>
        <dbReference type="ChEBI" id="CHEBI:29105"/>
        <label>1</label>
        <note>catalytic</note>
    </ligand>
</feature>
<evidence type="ECO:0000256" key="1">
    <source>
        <dbReference type="ARBA" id="ARBA00011738"/>
    </source>
</evidence>
<evidence type="ECO:0000256" key="3">
    <source>
        <dbReference type="ARBA" id="ARBA00022722"/>
    </source>
</evidence>
<feature type="active site" description="Proton acceptor" evidence="8">
    <location>
        <position position="84"/>
    </location>
</feature>
<accession>A0A0X3AQV6</accession>
<dbReference type="EMBL" id="FCOR01000007">
    <property type="protein sequence ID" value="CVK16435.1"/>
    <property type="molecule type" value="Genomic_DNA"/>
</dbReference>
<comment type="cofactor">
    <cofactor evidence="8">
        <name>Zn(2+)</name>
        <dbReference type="ChEBI" id="CHEBI:29105"/>
    </cofactor>
    <text evidence="8">Binds 2 Zn(2+) ions.</text>
</comment>
<sequence>MNNISKVIVCKKHRKYNLNFMKLTILGYNSAVPTVRTNPTSQLLECNNQYFLIDCGEGTQVQLRKAKVKFTHINTIFISHLHGDHVFGLIGLISSFHLLGRSEPLNIYGPKGIQKLIETQLMLTESITHFNINFFELTSFKSELIYEDNKLCVWTIPLNHRIYTNGFLFKEKIKPRRLNMDVIKFNPEIEVCDYHNLKLGKDFITESGDIIKNEYLTFPPKHSFSYAFCSDTKYSPNIIPIIKGMDVLYHEATFLDDLRELASKTGHTTAYQAAEIARMANVKLLILGHFSNRYTDTSVLKDEADQVFPNTILSEELLTLDFNELINK</sequence>
<dbReference type="SUPFAM" id="SSF56281">
    <property type="entry name" value="Metallo-hydrolase/oxidoreductase"/>
    <property type="match status" value="1"/>
</dbReference>
<evidence type="ECO:0000256" key="2">
    <source>
        <dbReference type="ARBA" id="ARBA00022694"/>
    </source>
</evidence>
<evidence type="ECO:0000256" key="8">
    <source>
        <dbReference type="HAMAP-Rule" id="MF_01818"/>
    </source>
</evidence>
<keyword evidence="5 8" id="KW-0255">Endonuclease</keyword>
<feature type="binding site" evidence="8">
    <location>
        <position position="84"/>
    </location>
    <ligand>
        <name>Zn(2+)</name>
        <dbReference type="ChEBI" id="CHEBI:29105"/>
        <label>2</label>
        <note>catalytic</note>
    </ligand>
</feature>
<evidence type="ECO:0000256" key="6">
    <source>
        <dbReference type="ARBA" id="ARBA00022801"/>
    </source>
</evidence>
<comment type="catalytic activity">
    <reaction evidence="8">
        <text>Endonucleolytic cleavage of RNA, removing extra 3' nucleotides from tRNA precursor, generating 3' termini of tRNAs. A 3'-hydroxy group is left at the tRNA terminus and a 5'-phosphoryl group is left at the trailer molecule.</text>
        <dbReference type="EC" id="3.1.26.11"/>
    </reaction>
</comment>
<reference evidence="9 10" key="1">
    <citation type="submission" date="2016-01" db="EMBL/GenBank/DDBJ databases">
        <authorList>
            <person name="McClelland M."/>
            <person name="Jain A."/>
            <person name="Saraogi P."/>
            <person name="Mendelson R."/>
            <person name="Westerman R."/>
            <person name="SanMiguel P."/>
            <person name="Csonka L."/>
        </authorList>
    </citation>
    <scope>NUCLEOTIDE SEQUENCE [LARGE SCALE GENOMIC DNA]</scope>
    <source>
        <strain evidence="9 10">R-53146</strain>
    </source>
</reference>
<feature type="binding site" evidence="8">
    <location>
        <position position="160"/>
    </location>
    <ligand>
        <name>Zn(2+)</name>
        <dbReference type="ChEBI" id="CHEBI:29105"/>
        <label>1</label>
        <note>catalytic</note>
    </ligand>
</feature>
<dbReference type="CDD" id="cd07717">
    <property type="entry name" value="RNaseZ_ZiPD-like_MBL-fold"/>
    <property type="match status" value="1"/>
</dbReference>
<dbReference type="NCBIfam" id="TIGR02651">
    <property type="entry name" value="RNase_Z"/>
    <property type="match status" value="1"/>
</dbReference>
<keyword evidence="2 8" id="KW-0819">tRNA processing</keyword>
<evidence type="ECO:0000256" key="7">
    <source>
        <dbReference type="ARBA" id="ARBA00022833"/>
    </source>
</evidence>
<dbReference type="STRING" id="1586267.GCA_001418685_01288"/>
<feature type="binding site" evidence="8">
    <location>
        <position position="80"/>
    </location>
    <ligand>
        <name>Zn(2+)</name>
        <dbReference type="ChEBI" id="CHEBI:29105"/>
        <label>1</label>
        <note>catalytic</note>
    </ligand>
</feature>
<keyword evidence="4 8" id="KW-0479">Metal-binding</keyword>
<dbReference type="Proteomes" id="UP000182761">
    <property type="component" value="Unassembled WGS sequence"/>
</dbReference>
<comment type="subunit">
    <text evidence="1 8">Homodimer.</text>
</comment>
<dbReference type="Pfam" id="PF23023">
    <property type="entry name" value="Anti-Pycsar_Apyc1"/>
    <property type="match status" value="1"/>
</dbReference>